<organism evidence="3 4">
    <name type="scientific">Treponema bryantii</name>
    <dbReference type="NCBI Taxonomy" id="163"/>
    <lineage>
        <taxon>Bacteria</taxon>
        <taxon>Pseudomonadati</taxon>
        <taxon>Spirochaetota</taxon>
        <taxon>Spirochaetia</taxon>
        <taxon>Spirochaetales</taxon>
        <taxon>Treponemataceae</taxon>
        <taxon>Treponema</taxon>
    </lineage>
</organism>
<dbReference type="OrthoDB" id="9799230at2"/>
<sequence length="491" mass="55896">MNRRKIFLLIASLFTLCAGLFAKADTYTYNFWDDIEKSPDAYRVSHVLYANDLGLDKPLKNPTSLFADGNTIYLVDTDNNRIVVLTYTQKKTLELVKVIDRVNDSPLVGENTTFKAPQDIYVSPNGYLFIADTQNGRVLKTDKDLNVLLVITEPDDPTYEKGKAYLPSRVIADSKDRVYLLSKNVTKGFLKYEADGSFQGYYGATKVIVNPIDLLWKKFATEAQKARMESFVPTEYSNCFIDKEGLIYAVTASFEEYDLRSGKAAPIRRLNALGTDILVQNGYEYPIGDVIWGNAGGVSGPSRMSDITVLDNEIYLALDENRGRIFAYNNQGYLLFSFGGKGNTKGNFRKASSLEHIGKDLFVLDSTSASLTVFTPTDYCNLIYTAEEQFSVGEYDESAATWEKVLKLNGNYDLAYIGLGKAYLRQKRYKDAMEYFKLKRDRRDYSKAFKYYRKEWIEKNFAWLTIIVVVIILIPLVIGWVKRIKWEINSL</sequence>
<dbReference type="EMBL" id="FORI01000008">
    <property type="protein sequence ID" value="SFI94337.1"/>
    <property type="molecule type" value="Genomic_DNA"/>
</dbReference>
<proteinExistence type="predicted"/>
<keyword evidence="1" id="KW-1133">Transmembrane helix</keyword>
<evidence type="ECO:0000313" key="3">
    <source>
        <dbReference type="EMBL" id="SFI94337.1"/>
    </source>
</evidence>
<keyword evidence="1" id="KW-0472">Membrane</keyword>
<evidence type="ECO:0000313" key="4">
    <source>
        <dbReference type="Proteomes" id="UP000182737"/>
    </source>
</evidence>
<dbReference type="InterPro" id="IPR011042">
    <property type="entry name" value="6-blade_b-propeller_TolB-like"/>
</dbReference>
<gene>
    <name evidence="3" type="ORF">SAMN04487775_108172</name>
</gene>
<dbReference type="RefSeq" id="WP_074932814.1">
    <property type="nucleotide sequence ID" value="NZ_FORI01000008.1"/>
</dbReference>
<keyword evidence="1" id="KW-0812">Transmembrane</keyword>
<dbReference type="Proteomes" id="UP000182737">
    <property type="component" value="Unassembled WGS sequence"/>
</dbReference>
<keyword evidence="4" id="KW-1185">Reference proteome</keyword>
<dbReference type="SUPFAM" id="SSF101898">
    <property type="entry name" value="NHL repeat"/>
    <property type="match status" value="1"/>
</dbReference>
<evidence type="ECO:0000256" key="2">
    <source>
        <dbReference type="SAM" id="SignalP"/>
    </source>
</evidence>
<protein>
    <submittedName>
        <fullName evidence="3">Uncharacterized protein</fullName>
    </submittedName>
</protein>
<dbReference type="AlphaFoldDB" id="A0A1I3MBM7"/>
<keyword evidence="2" id="KW-0732">Signal</keyword>
<feature type="chain" id="PRO_5010289546" evidence="2">
    <location>
        <begin position="25"/>
        <end position="491"/>
    </location>
</feature>
<evidence type="ECO:0000256" key="1">
    <source>
        <dbReference type="SAM" id="Phobius"/>
    </source>
</evidence>
<name>A0A1I3MBM7_9SPIR</name>
<dbReference type="InterPro" id="IPR011990">
    <property type="entry name" value="TPR-like_helical_dom_sf"/>
</dbReference>
<feature type="signal peptide" evidence="2">
    <location>
        <begin position="1"/>
        <end position="24"/>
    </location>
</feature>
<dbReference type="Gene3D" id="1.25.40.10">
    <property type="entry name" value="Tetratricopeptide repeat domain"/>
    <property type="match status" value="1"/>
</dbReference>
<reference evidence="4" key="1">
    <citation type="submission" date="2016-10" db="EMBL/GenBank/DDBJ databases">
        <authorList>
            <person name="Varghese N."/>
            <person name="Submissions S."/>
        </authorList>
    </citation>
    <scope>NUCLEOTIDE SEQUENCE [LARGE SCALE GENOMIC DNA]</scope>
    <source>
        <strain evidence="4">XBD1002</strain>
    </source>
</reference>
<accession>A0A1I3MBM7</accession>
<dbReference type="SUPFAM" id="SSF81901">
    <property type="entry name" value="HCP-like"/>
    <property type="match status" value="1"/>
</dbReference>
<dbReference type="Gene3D" id="2.120.10.30">
    <property type="entry name" value="TolB, C-terminal domain"/>
    <property type="match status" value="1"/>
</dbReference>
<feature type="transmembrane region" description="Helical" evidence="1">
    <location>
        <begin position="461"/>
        <end position="481"/>
    </location>
</feature>